<evidence type="ECO:0000256" key="2">
    <source>
        <dbReference type="ARBA" id="ARBA00022692"/>
    </source>
</evidence>
<keyword evidence="2 5" id="KW-0812">Transmembrane</keyword>
<accession>A0A1I5VWI4</accession>
<dbReference type="RefSeq" id="WP_092018298.1">
    <property type="nucleotide sequence ID" value="NZ_FOXH01000010.1"/>
</dbReference>
<feature type="transmembrane region" description="Helical" evidence="5">
    <location>
        <begin position="99"/>
        <end position="118"/>
    </location>
</feature>
<protein>
    <submittedName>
        <fullName evidence="6">DoxX protein</fullName>
    </submittedName>
</protein>
<feature type="transmembrane region" description="Helical" evidence="5">
    <location>
        <begin position="50"/>
        <end position="68"/>
    </location>
</feature>
<dbReference type="Proteomes" id="UP000199306">
    <property type="component" value="Unassembled WGS sequence"/>
</dbReference>
<organism evidence="6 7">
    <name type="scientific">Pseudarcicella hirudinis</name>
    <dbReference type="NCBI Taxonomy" id="1079859"/>
    <lineage>
        <taxon>Bacteria</taxon>
        <taxon>Pseudomonadati</taxon>
        <taxon>Bacteroidota</taxon>
        <taxon>Cytophagia</taxon>
        <taxon>Cytophagales</taxon>
        <taxon>Flectobacillaceae</taxon>
        <taxon>Pseudarcicella</taxon>
    </lineage>
</organism>
<evidence type="ECO:0000256" key="4">
    <source>
        <dbReference type="ARBA" id="ARBA00023136"/>
    </source>
</evidence>
<comment type="subcellular location">
    <subcellularLocation>
        <location evidence="1">Membrane</location>
        <topology evidence="1">Multi-pass membrane protein</topology>
    </subcellularLocation>
</comment>
<dbReference type="EMBL" id="FOXH01000010">
    <property type="protein sequence ID" value="SFQ11647.1"/>
    <property type="molecule type" value="Genomic_DNA"/>
</dbReference>
<proteinExistence type="predicted"/>
<dbReference type="Pfam" id="PF07681">
    <property type="entry name" value="DoxX"/>
    <property type="match status" value="1"/>
</dbReference>
<dbReference type="STRING" id="1079859.SAMN04515674_11096"/>
<feature type="transmembrane region" description="Helical" evidence="5">
    <location>
        <begin position="73"/>
        <end position="93"/>
    </location>
</feature>
<evidence type="ECO:0000256" key="3">
    <source>
        <dbReference type="ARBA" id="ARBA00022989"/>
    </source>
</evidence>
<dbReference type="InterPro" id="IPR032808">
    <property type="entry name" value="DoxX"/>
</dbReference>
<evidence type="ECO:0000256" key="1">
    <source>
        <dbReference type="ARBA" id="ARBA00004141"/>
    </source>
</evidence>
<evidence type="ECO:0000313" key="7">
    <source>
        <dbReference type="Proteomes" id="UP000199306"/>
    </source>
</evidence>
<sequence length="129" mass="15137">MNTIIYVIRLLLSLLFVWHGAEKLIWHHPVPVNEVNNSFVVFYNLLAESGYIYFIGFCQLLSGLLLIFKKTYLLAVIMLIPMVLNLIACHVFLSHQTGYIIFDTTILLLLLFLIRMNYQVLQKIFLREF</sequence>
<evidence type="ECO:0000313" key="6">
    <source>
        <dbReference type="EMBL" id="SFQ11647.1"/>
    </source>
</evidence>
<keyword evidence="4 5" id="KW-0472">Membrane</keyword>
<dbReference type="GO" id="GO:0016020">
    <property type="term" value="C:membrane"/>
    <property type="evidence" value="ECO:0007669"/>
    <property type="project" value="UniProtKB-SubCell"/>
</dbReference>
<evidence type="ECO:0000256" key="5">
    <source>
        <dbReference type="SAM" id="Phobius"/>
    </source>
</evidence>
<keyword evidence="7" id="KW-1185">Reference proteome</keyword>
<dbReference type="AlphaFoldDB" id="A0A1I5VWI4"/>
<dbReference type="OrthoDB" id="5524812at2"/>
<reference evidence="6 7" key="1">
    <citation type="submission" date="2016-10" db="EMBL/GenBank/DDBJ databases">
        <authorList>
            <person name="de Groot N.N."/>
        </authorList>
    </citation>
    <scope>NUCLEOTIDE SEQUENCE [LARGE SCALE GENOMIC DNA]</scope>
    <source>
        <strain evidence="7">E92,LMG 26720,CCM 7988</strain>
    </source>
</reference>
<keyword evidence="3 5" id="KW-1133">Transmembrane helix</keyword>
<gene>
    <name evidence="6" type="ORF">SAMN04515674_11096</name>
</gene>
<name>A0A1I5VWI4_9BACT</name>